<organism evidence="8 9">
    <name type="scientific">Candidatus Brocadia fulgida</name>
    <dbReference type="NCBI Taxonomy" id="380242"/>
    <lineage>
        <taxon>Bacteria</taxon>
        <taxon>Pseudomonadati</taxon>
        <taxon>Planctomycetota</taxon>
        <taxon>Candidatus Brocadiia</taxon>
        <taxon>Candidatus Brocadiales</taxon>
        <taxon>Candidatus Brocadiaceae</taxon>
        <taxon>Candidatus Brocadia</taxon>
    </lineage>
</organism>
<dbReference type="AlphaFoldDB" id="A0A0M2UZK6"/>
<reference evidence="8 9" key="1">
    <citation type="journal article" date="2013" name="BMC Microbiol.">
        <title>Identification of the type II cytochrome c maturation pathway in anammox bacteria by comparative genomics.</title>
        <authorList>
            <person name="Ferousi C."/>
            <person name="Speth D.R."/>
            <person name="Reimann J."/>
            <person name="Op den Camp H.J."/>
            <person name="Allen J.W."/>
            <person name="Keltjens J.T."/>
            <person name="Jetten M.S."/>
        </authorList>
    </citation>
    <scope>NUCLEOTIDE SEQUENCE [LARGE SCALE GENOMIC DNA]</scope>
    <source>
        <strain evidence="8">RU1</strain>
    </source>
</reference>
<dbReference type="Pfam" id="PF00753">
    <property type="entry name" value="Lactamase_B"/>
    <property type="match status" value="1"/>
</dbReference>
<evidence type="ECO:0000256" key="1">
    <source>
        <dbReference type="ARBA" id="ARBA00004651"/>
    </source>
</evidence>
<dbReference type="SUPFAM" id="SSF56281">
    <property type="entry name" value="Metallo-hydrolase/oxidoreductase"/>
    <property type="match status" value="1"/>
</dbReference>
<dbReference type="InterPro" id="IPR052159">
    <property type="entry name" value="Competence_DNA_uptake"/>
</dbReference>
<sequence length="845" mass="94548">MSVTNTYSMRRPIVLITFILIGGIAIGSCTEIPLYFTIGIGFIAWMCCLTTFAVRKFNKYVFPCLGLFFIVTSIAYYDSRTALLPANHLEHVLSTHKSLHRIAGTIINPPILWDENILNKHVHLMKSERIPKRSGYKVPFTIRVEAIEAASGWKEISGIMKVNLYPSKEEIIEGGHNVSVLKKLKYGQRLVLFGYAFLPKSPSNPCEFDYKSYLQRQMPSVRGFMTITSTENIKVEERDCGNGIYRFIYAVYNRLNNAIYTHTFSNSAPLISSMLLGNRADLSGEVIDNFMKTGIIHFIAVSGFNVGIVVLTVAVPLRFLGFNQTLATMIILGTVIFYAFLTGLNPPVLRASIMATVFFGSFLVHRQWDITSGIFTAIFVILVRNPTDLFNIGFQLSVLATVGIVYGSVRIEEALFKRVLVVEKLQVKAERGRLFFLKKYLRKSFCISLAAWLATLPVTAYYFHLFTPFVAVINILVFPLFWIIIICGIVLLTLGTVCLPLASVSAWLASNTNLVLEFLVSNLVSLPCSYFYVCGPSPTEMAVYYLLAILLLYRKYVPISCVQIILFCLLSAHVLILPGLRKFSSRTLTITCLDVGHGCAIFIQFPNGKNILYDAGSWQNYDVGRYIIAPFLWSQHVKKIDLVILSHEHEDHVNGLSSLIERFQIKSVFSSRHSFASRKGQKILSSLKRDRICAASLSDGEVLKGFEPATIKIFNPLPFASAVTEINDNSCVLKIEYLGYSVLFCADIKEQGIGLLLSKASEIKSDIIQVPHHGSSIRDLEMFICVVQPKYAFINSNHDSVAVETLNILKKHGVRVLQTHLEGAITLSIDERGITSSAFLPKVLK</sequence>
<keyword evidence="4 6" id="KW-1133">Transmembrane helix</keyword>
<evidence type="ECO:0000313" key="9">
    <source>
        <dbReference type="Proteomes" id="UP000034954"/>
    </source>
</evidence>
<dbReference type="NCBIfam" id="TIGR00361">
    <property type="entry name" value="ComEC_Rec2"/>
    <property type="match status" value="1"/>
</dbReference>
<dbReference type="Proteomes" id="UP000034954">
    <property type="component" value="Unassembled WGS sequence"/>
</dbReference>
<feature type="transmembrane region" description="Helical" evidence="6">
    <location>
        <begin position="445"/>
        <end position="463"/>
    </location>
</feature>
<dbReference type="PANTHER" id="PTHR30619">
    <property type="entry name" value="DNA INTERNALIZATION/COMPETENCE PROTEIN COMEC/REC2"/>
    <property type="match status" value="1"/>
</dbReference>
<keyword evidence="5 6" id="KW-0472">Membrane</keyword>
<evidence type="ECO:0000256" key="3">
    <source>
        <dbReference type="ARBA" id="ARBA00022692"/>
    </source>
</evidence>
<evidence type="ECO:0000259" key="7">
    <source>
        <dbReference type="SMART" id="SM00849"/>
    </source>
</evidence>
<proteinExistence type="predicted"/>
<feature type="transmembrane region" description="Helical" evidence="6">
    <location>
        <begin position="12"/>
        <end position="28"/>
    </location>
</feature>
<comment type="caution">
    <text evidence="8">The sequence shown here is derived from an EMBL/GenBank/DDBJ whole genome shotgun (WGS) entry which is preliminary data.</text>
</comment>
<dbReference type="SMART" id="SM00849">
    <property type="entry name" value="Lactamase_B"/>
    <property type="match status" value="1"/>
</dbReference>
<dbReference type="EMBL" id="LAQJ01000028">
    <property type="protein sequence ID" value="KKO21040.1"/>
    <property type="molecule type" value="Genomic_DNA"/>
</dbReference>
<dbReference type="GO" id="GO:0030420">
    <property type="term" value="P:establishment of competence for transformation"/>
    <property type="evidence" value="ECO:0007669"/>
    <property type="project" value="InterPro"/>
</dbReference>
<dbReference type="GO" id="GO:0005886">
    <property type="term" value="C:plasma membrane"/>
    <property type="evidence" value="ECO:0007669"/>
    <property type="project" value="UniProtKB-SubCell"/>
</dbReference>
<comment type="subcellular location">
    <subcellularLocation>
        <location evidence="1">Cell membrane</location>
        <topology evidence="1">Multi-pass membrane protein</topology>
    </subcellularLocation>
</comment>
<dbReference type="CDD" id="cd07731">
    <property type="entry name" value="ComA-like_MBL-fold"/>
    <property type="match status" value="1"/>
</dbReference>
<dbReference type="PANTHER" id="PTHR30619:SF1">
    <property type="entry name" value="RECOMBINATION PROTEIN 2"/>
    <property type="match status" value="1"/>
</dbReference>
<dbReference type="InterPro" id="IPR025405">
    <property type="entry name" value="DUF4131"/>
</dbReference>
<feature type="transmembrane region" description="Helical" evidence="6">
    <location>
        <begin position="370"/>
        <end position="386"/>
    </location>
</feature>
<dbReference type="InterPro" id="IPR004797">
    <property type="entry name" value="Competence_ComEC/Rec2"/>
</dbReference>
<keyword evidence="9" id="KW-1185">Reference proteome</keyword>
<evidence type="ECO:0000256" key="5">
    <source>
        <dbReference type="ARBA" id="ARBA00023136"/>
    </source>
</evidence>
<dbReference type="NCBIfam" id="TIGR00360">
    <property type="entry name" value="ComEC_N-term"/>
    <property type="match status" value="1"/>
</dbReference>
<dbReference type="InterPro" id="IPR035681">
    <property type="entry name" value="ComA-like_MBL"/>
</dbReference>
<dbReference type="InterPro" id="IPR001279">
    <property type="entry name" value="Metallo-B-lactamas"/>
</dbReference>
<dbReference type="Gene3D" id="3.60.15.10">
    <property type="entry name" value="Ribonuclease Z/Hydroxyacylglutathione hydrolase-like"/>
    <property type="match status" value="1"/>
</dbReference>
<keyword evidence="2" id="KW-1003">Cell membrane</keyword>
<feature type="transmembrane region" description="Helical" evidence="6">
    <location>
        <begin position="469"/>
        <end position="502"/>
    </location>
</feature>
<feature type="transmembrane region" description="Helical" evidence="6">
    <location>
        <begin position="553"/>
        <end position="577"/>
    </location>
</feature>
<evidence type="ECO:0000256" key="2">
    <source>
        <dbReference type="ARBA" id="ARBA00022475"/>
    </source>
</evidence>
<protein>
    <submittedName>
        <fullName evidence="8">DNA internalization-related competence protein</fullName>
    </submittedName>
</protein>
<feature type="domain" description="Metallo-beta-lactamase" evidence="7">
    <location>
        <begin position="598"/>
        <end position="798"/>
    </location>
</feature>
<dbReference type="Pfam" id="PF03772">
    <property type="entry name" value="Competence"/>
    <property type="match status" value="1"/>
</dbReference>
<evidence type="ECO:0000256" key="4">
    <source>
        <dbReference type="ARBA" id="ARBA00022989"/>
    </source>
</evidence>
<evidence type="ECO:0000313" key="8">
    <source>
        <dbReference type="EMBL" id="KKO21040.1"/>
    </source>
</evidence>
<evidence type="ECO:0000256" key="6">
    <source>
        <dbReference type="SAM" id="Phobius"/>
    </source>
</evidence>
<keyword evidence="3 6" id="KW-0812">Transmembrane</keyword>
<accession>A0A0M2UZK6</accession>
<dbReference type="InterPro" id="IPR004477">
    <property type="entry name" value="ComEC_N"/>
</dbReference>
<dbReference type="InterPro" id="IPR036866">
    <property type="entry name" value="RibonucZ/Hydroxyglut_hydro"/>
</dbReference>
<name>A0A0M2UZK6_9BACT</name>
<feature type="transmembrane region" description="Helical" evidence="6">
    <location>
        <begin position="392"/>
        <end position="409"/>
    </location>
</feature>
<dbReference type="Pfam" id="PF13567">
    <property type="entry name" value="DUF4131"/>
    <property type="match status" value="1"/>
</dbReference>
<feature type="transmembrane region" description="Helical" evidence="6">
    <location>
        <begin position="322"/>
        <end position="341"/>
    </location>
</feature>
<feature type="transmembrane region" description="Helical" evidence="6">
    <location>
        <begin position="295"/>
        <end position="315"/>
    </location>
</feature>
<feature type="transmembrane region" description="Helical" evidence="6">
    <location>
        <begin position="60"/>
        <end position="77"/>
    </location>
</feature>
<gene>
    <name evidence="8" type="ORF">BROFUL_00225</name>
</gene>